<sequence>MGESIKVVAVLAANPALSSILTMVLAGCPTLRVRLFESQAALTTYMRLAPVDVLVTDFDCADAPANEVADALRHDTRLFRRDFSIIALTRTVTETTKRAAVSTGIDEVIVKPMSPRYLLERVLSRLRRAERLVGGRTYRGPERRERIAMPRVAAYGRSTDNVVALFGRDERPGIH</sequence>
<name>A0A5B9DM91_9HYPH</name>
<reference evidence="1 2" key="1">
    <citation type="journal article" date="2015" name="Int. J. Syst. Evol. Microbiol.">
        <title>Youhaiella tibetensis gen. nov., sp. nov., isolated from subsurface sediment.</title>
        <authorList>
            <person name="Wang Y.X."/>
            <person name="Huang F.Q."/>
            <person name="Nogi Y."/>
            <person name="Pang S.J."/>
            <person name="Wang P.K."/>
            <person name="Lv J."/>
        </authorList>
    </citation>
    <scope>NUCLEOTIDE SEQUENCE [LARGE SCALE GENOMIC DNA]</scope>
    <source>
        <strain evidence="2">fig4</strain>
    </source>
</reference>
<organism evidence="1 2">
    <name type="scientific">Paradevosia tibetensis</name>
    <dbReference type="NCBI Taxonomy" id="1447062"/>
    <lineage>
        <taxon>Bacteria</taxon>
        <taxon>Pseudomonadati</taxon>
        <taxon>Pseudomonadota</taxon>
        <taxon>Alphaproteobacteria</taxon>
        <taxon>Hyphomicrobiales</taxon>
        <taxon>Devosiaceae</taxon>
        <taxon>Paradevosia</taxon>
    </lineage>
</organism>
<dbReference type="EMBL" id="CP041690">
    <property type="protein sequence ID" value="QEE19819.1"/>
    <property type="molecule type" value="Genomic_DNA"/>
</dbReference>
<accession>A0A5B9DM91</accession>
<dbReference type="PROSITE" id="PS51257">
    <property type="entry name" value="PROKAR_LIPOPROTEIN"/>
    <property type="match status" value="1"/>
</dbReference>
<dbReference type="AlphaFoldDB" id="A0A5B9DM91"/>
<dbReference type="Proteomes" id="UP000321062">
    <property type="component" value="Chromosome"/>
</dbReference>
<protein>
    <submittedName>
        <fullName evidence="1">Response regulator</fullName>
    </submittedName>
</protein>
<dbReference type="InterPro" id="IPR001789">
    <property type="entry name" value="Sig_transdc_resp-reg_receiver"/>
</dbReference>
<dbReference type="RefSeq" id="WP_049704409.1">
    <property type="nucleotide sequence ID" value="NZ_BMFM01000001.1"/>
</dbReference>
<dbReference type="InterPro" id="IPR011006">
    <property type="entry name" value="CheY-like_superfamily"/>
</dbReference>
<evidence type="ECO:0000313" key="2">
    <source>
        <dbReference type="Proteomes" id="UP000321062"/>
    </source>
</evidence>
<evidence type="ECO:0000313" key="1">
    <source>
        <dbReference type="EMBL" id="QEE19819.1"/>
    </source>
</evidence>
<keyword evidence="2" id="KW-1185">Reference proteome</keyword>
<proteinExistence type="predicted"/>
<dbReference type="OrthoDB" id="8449384at2"/>
<gene>
    <name evidence="1" type="ORF">FNA67_06370</name>
</gene>
<dbReference type="PROSITE" id="PS50110">
    <property type="entry name" value="RESPONSE_REGULATORY"/>
    <property type="match status" value="1"/>
</dbReference>
<dbReference type="GO" id="GO:0000160">
    <property type="term" value="P:phosphorelay signal transduction system"/>
    <property type="evidence" value="ECO:0007669"/>
    <property type="project" value="InterPro"/>
</dbReference>
<dbReference type="SUPFAM" id="SSF52172">
    <property type="entry name" value="CheY-like"/>
    <property type="match status" value="1"/>
</dbReference>
<dbReference type="KEGG" id="yti:FNA67_06370"/>
<dbReference type="Gene3D" id="3.40.50.2300">
    <property type="match status" value="1"/>
</dbReference>